<dbReference type="AlphaFoldDB" id="A0A9P5D3N7"/>
<evidence type="ECO:0000313" key="2">
    <source>
        <dbReference type="EMBL" id="KAF4125147.1"/>
    </source>
</evidence>
<protein>
    <submittedName>
        <fullName evidence="2">Uncharacterized protein</fullName>
    </submittedName>
</protein>
<dbReference type="Proteomes" id="UP000749293">
    <property type="component" value="Unassembled WGS sequence"/>
</dbReference>
<keyword evidence="1" id="KW-0732">Signal</keyword>
<evidence type="ECO:0000313" key="3">
    <source>
        <dbReference type="Proteomes" id="UP000749293"/>
    </source>
</evidence>
<dbReference type="RefSeq" id="XP_035323799.1">
    <property type="nucleotide sequence ID" value="XM_035465962.1"/>
</dbReference>
<keyword evidence="3" id="KW-1185">Reference proteome</keyword>
<reference evidence="2" key="1">
    <citation type="submission" date="2020-03" db="EMBL/GenBank/DDBJ databases">
        <title>Site-based positive gene gene selection in Geosmithia morbida across the United States reveals a broad range of putative effectors and factors for local host and environmental adapation.</title>
        <authorList>
            <person name="Onufrak A."/>
            <person name="Murdoch R.W."/>
            <person name="Gazis R."/>
            <person name="Huff M."/>
            <person name="Staton M."/>
            <person name="Klingeman W."/>
            <person name="Hadziabdic D."/>
        </authorList>
    </citation>
    <scope>NUCLEOTIDE SEQUENCE</scope>
    <source>
        <strain evidence="2">1262</strain>
    </source>
</reference>
<accession>A0A9P5D3N7</accession>
<feature type="chain" id="PRO_5040210131" evidence="1">
    <location>
        <begin position="19"/>
        <end position="41"/>
    </location>
</feature>
<evidence type="ECO:0000256" key="1">
    <source>
        <dbReference type="SAM" id="SignalP"/>
    </source>
</evidence>
<organism evidence="2 3">
    <name type="scientific">Geosmithia morbida</name>
    <dbReference type="NCBI Taxonomy" id="1094350"/>
    <lineage>
        <taxon>Eukaryota</taxon>
        <taxon>Fungi</taxon>
        <taxon>Dikarya</taxon>
        <taxon>Ascomycota</taxon>
        <taxon>Pezizomycotina</taxon>
        <taxon>Sordariomycetes</taxon>
        <taxon>Hypocreomycetidae</taxon>
        <taxon>Hypocreales</taxon>
        <taxon>Bionectriaceae</taxon>
        <taxon>Geosmithia</taxon>
    </lineage>
</organism>
<comment type="caution">
    <text evidence="2">The sequence shown here is derived from an EMBL/GenBank/DDBJ whole genome shotgun (WGS) entry which is preliminary data.</text>
</comment>
<feature type="signal peptide" evidence="1">
    <location>
        <begin position="1"/>
        <end position="18"/>
    </location>
</feature>
<dbReference type="GeneID" id="55970214"/>
<dbReference type="EMBL" id="JAANYQ010000003">
    <property type="protein sequence ID" value="KAF4125147.1"/>
    <property type="molecule type" value="Genomic_DNA"/>
</dbReference>
<sequence>MKLPLLASSALWALTANAADDDILKHVDPLVGSVNGAYYDD</sequence>
<gene>
    <name evidence="2" type="ORF">GMORB2_3986</name>
</gene>
<name>A0A9P5D3N7_9HYPO</name>
<proteinExistence type="predicted"/>